<accession>A0A286UJX1</accession>
<dbReference type="Proteomes" id="UP000217199">
    <property type="component" value="Unassembled WGS sequence"/>
</dbReference>
<protein>
    <recommendedName>
        <fullName evidence="3">F-box domain-containing protein</fullName>
    </recommendedName>
</protein>
<dbReference type="OrthoDB" id="3303704at2759"/>
<reference evidence="1 2" key="1">
    <citation type="journal article" date="2017" name="Mol. Ecol.">
        <title>Comparative and population genomic landscape of Phellinus noxius: A hypervariable fungus causing root rot in trees.</title>
        <authorList>
            <person name="Chung C.L."/>
            <person name="Lee T.J."/>
            <person name="Akiba M."/>
            <person name="Lee H.H."/>
            <person name="Kuo T.H."/>
            <person name="Liu D."/>
            <person name="Ke H.M."/>
            <person name="Yokoi T."/>
            <person name="Roa M.B."/>
            <person name="Lu M.J."/>
            <person name="Chang Y.Y."/>
            <person name="Ann P.J."/>
            <person name="Tsai J.N."/>
            <person name="Chen C.Y."/>
            <person name="Tzean S.S."/>
            <person name="Ota Y."/>
            <person name="Hattori T."/>
            <person name="Sahashi N."/>
            <person name="Liou R.F."/>
            <person name="Kikuchi T."/>
            <person name="Tsai I.J."/>
        </authorList>
    </citation>
    <scope>NUCLEOTIDE SEQUENCE [LARGE SCALE GENOMIC DNA]</scope>
    <source>
        <strain evidence="1 2">FFPRI411160</strain>
    </source>
</reference>
<proteinExistence type="predicted"/>
<evidence type="ECO:0000313" key="2">
    <source>
        <dbReference type="Proteomes" id="UP000217199"/>
    </source>
</evidence>
<organism evidence="1 2">
    <name type="scientific">Pyrrhoderma noxium</name>
    <dbReference type="NCBI Taxonomy" id="2282107"/>
    <lineage>
        <taxon>Eukaryota</taxon>
        <taxon>Fungi</taxon>
        <taxon>Dikarya</taxon>
        <taxon>Basidiomycota</taxon>
        <taxon>Agaricomycotina</taxon>
        <taxon>Agaricomycetes</taxon>
        <taxon>Hymenochaetales</taxon>
        <taxon>Hymenochaetaceae</taxon>
        <taxon>Pyrrhoderma</taxon>
    </lineage>
</organism>
<dbReference type="InParanoid" id="A0A286UJX1"/>
<dbReference type="EMBL" id="NBII01000004">
    <property type="protein sequence ID" value="PAV19765.1"/>
    <property type="molecule type" value="Genomic_DNA"/>
</dbReference>
<gene>
    <name evidence="1" type="ORF">PNOK_0469900</name>
</gene>
<keyword evidence="2" id="KW-1185">Reference proteome</keyword>
<comment type="caution">
    <text evidence="1">The sequence shown here is derived from an EMBL/GenBank/DDBJ whole genome shotgun (WGS) entry which is preliminary data.</text>
</comment>
<evidence type="ECO:0008006" key="3">
    <source>
        <dbReference type="Google" id="ProtNLM"/>
    </source>
</evidence>
<evidence type="ECO:0000313" key="1">
    <source>
        <dbReference type="EMBL" id="PAV19765.1"/>
    </source>
</evidence>
<name>A0A286UJX1_9AGAM</name>
<dbReference type="AlphaFoldDB" id="A0A286UJX1"/>
<sequence length="409" mass="45962">MGEQDTAGLPKIVLDLVVDLLIQCRDPLPFVVEQEKPRNDGLVFRNLSLVHRSWISSARRGLWSRAIVDASDLNSYPQSAEHCSHLLELAFEENENESPEHDAWDQLAQVLQRSPNLKILYLDLDVPHDNFSVFLAQLRLQTSLETLWLSGDAEKDYNDLLLTVPALDSLKSLVIDCSDEEGVNTDSLSVLHSPVNLKAVAFTESVDWGFLPFLVRPNAKHSVTDLHLELDDEYLEMSPELKACLNSLLSLRISTSGTDAETELSIQKRLLNIIFSEVQSLQHLSLSVGPVLRTSELVLPINIRSFHIHHECFAVSACHAQLMLENDANIASVILDTSSRFTKEDRIQRLTLSFMGSPEEFERSMQEGLTKIFAKTQDACKQANITLVFRTYPSLYFAELAESPVFAGF</sequence>